<dbReference type="Pfam" id="PF12697">
    <property type="entry name" value="Abhydrolase_6"/>
    <property type="match status" value="1"/>
</dbReference>
<organism evidence="2 3">
    <name type="scientific">Amycolatopsis deserti</name>
    <dbReference type="NCBI Taxonomy" id="185696"/>
    <lineage>
        <taxon>Bacteria</taxon>
        <taxon>Bacillati</taxon>
        <taxon>Actinomycetota</taxon>
        <taxon>Actinomycetes</taxon>
        <taxon>Pseudonocardiales</taxon>
        <taxon>Pseudonocardiaceae</taxon>
        <taxon>Amycolatopsis</taxon>
    </lineage>
</organism>
<keyword evidence="3" id="KW-1185">Reference proteome</keyword>
<dbReference type="InterPro" id="IPR050228">
    <property type="entry name" value="Carboxylesterase_BioH"/>
</dbReference>
<name>A0ABQ3JD49_9PSEU</name>
<dbReference type="Proteomes" id="UP000605897">
    <property type="component" value="Unassembled WGS sequence"/>
</dbReference>
<sequence length="308" mass="32636">MSVQFTHQVTSPGPAQGMTFTGRRRIGETAGTGDLPLIIAVHGGGFTSAYFDVPGYSLLDRAAALEVPIIAVDRPGYGGSSPAAAGEPVLLANAAALDHLIAELWAANGAGAAGVFVVGHSIGAAISLAVAARKPEWPLLGLALSGCLLREPASFADRWAALPGATLRSPDEDKATRMFGPKWTYRADMPEASYFANVAVLKAELVEISSAWHDLFRTLAPEISVPVHLRQGEFEKLWITDDAQVAEFAAALTASPWIDAEVFRSAGHAIDYHRVGAAFQLQQLSFALTCAARRFAERGAATTEKEVR</sequence>
<proteinExistence type="predicted"/>
<protein>
    <submittedName>
        <fullName evidence="2">Thioesterase</fullName>
    </submittedName>
</protein>
<feature type="domain" description="AB hydrolase-1" evidence="1">
    <location>
        <begin position="38"/>
        <end position="270"/>
    </location>
</feature>
<comment type="caution">
    <text evidence="2">The sequence shown here is derived from an EMBL/GenBank/DDBJ whole genome shotgun (WGS) entry which is preliminary data.</text>
</comment>
<dbReference type="PANTHER" id="PTHR43194:SF2">
    <property type="entry name" value="PEROXISOMAL MEMBRANE PROTEIN LPX1"/>
    <property type="match status" value="1"/>
</dbReference>
<dbReference type="SUPFAM" id="SSF53474">
    <property type="entry name" value="alpha/beta-Hydrolases"/>
    <property type="match status" value="1"/>
</dbReference>
<dbReference type="PANTHER" id="PTHR43194">
    <property type="entry name" value="HYDROLASE ALPHA/BETA FOLD FAMILY"/>
    <property type="match status" value="1"/>
</dbReference>
<dbReference type="InterPro" id="IPR000073">
    <property type="entry name" value="AB_hydrolase_1"/>
</dbReference>
<evidence type="ECO:0000313" key="2">
    <source>
        <dbReference type="EMBL" id="GHF19025.1"/>
    </source>
</evidence>
<gene>
    <name evidence="2" type="ORF">GCM10017786_60980</name>
</gene>
<dbReference type="EMBL" id="BNAU01000008">
    <property type="protein sequence ID" value="GHF19025.1"/>
    <property type="molecule type" value="Genomic_DNA"/>
</dbReference>
<reference evidence="3" key="1">
    <citation type="journal article" date="2019" name="Int. J. Syst. Evol. Microbiol.">
        <title>The Global Catalogue of Microorganisms (GCM) 10K type strain sequencing project: providing services to taxonomists for standard genome sequencing and annotation.</title>
        <authorList>
            <consortium name="The Broad Institute Genomics Platform"/>
            <consortium name="The Broad Institute Genome Sequencing Center for Infectious Disease"/>
            <person name="Wu L."/>
            <person name="Ma J."/>
        </authorList>
    </citation>
    <scope>NUCLEOTIDE SEQUENCE [LARGE SCALE GENOMIC DNA]</scope>
    <source>
        <strain evidence="3">CGMCC 4.7677</strain>
    </source>
</reference>
<dbReference type="InterPro" id="IPR029058">
    <property type="entry name" value="AB_hydrolase_fold"/>
</dbReference>
<accession>A0ABQ3JD49</accession>
<dbReference type="RefSeq" id="WP_191248062.1">
    <property type="nucleotide sequence ID" value="NZ_BNAU01000008.1"/>
</dbReference>
<dbReference type="Gene3D" id="3.40.50.1820">
    <property type="entry name" value="alpha/beta hydrolase"/>
    <property type="match status" value="1"/>
</dbReference>
<evidence type="ECO:0000313" key="3">
    <source>
        <dbReference type="Proteomes" id="UP000605897"/>
    </source>
</evidence>
<evidence type="ECO:0000259" key="1">
    <source>
        <dbReference type="Pfam" id="PF12697"/>
    </source>
</evidence>